<name>A0ABW9Y8E8_9RHOB</name>
<feature type="compositionally biased region" description="Low complexity" evidence="3">
    <location>
        <begin position="151"/>
        <end position="164"/>
    </location>
</feature>
<dbReference type="RefSeq" id="WP_161767508.1">
    <property type="nucleotide sequence ID" value="NZ_JAAATW010000003.1"/>
</dbReference>
<feature type="region of interest" description="Disordered" evidence="3">
    <location>
        <begin position="1"/>
        <end position="33"/>
    </location>
</feature>
<protein>
    <recommendedName>
        <fullName evidence="6">DNA-binding protein</fullName>
    </recommendedName>
</protein>
<reference evidence="5" key="1">
    <citation type="submission" date="2020-01" db="EMBL/GenBank/DDBJ databases">
        <title>Sphingomonas sp. strain CSW-10.</title>
        <authorList>
            <person name="Chen W.-M."/>
        </authorList>
    </citation>
    <scope>NUCLEOTIDE SEQUENCE [LARGE SCALE GENOMIC DNA]</scope>
    <source>
        <strain evidence="5">CCP-1</strain>
    </source>
</reference>
<accession>A0ABW9Y8E8</accession>
<dbReference type="InterPro" id="IPR000119">
    <property type="entry name" value="Hist_DNA-bd"/>
</dbReference>
<evidence type="ECO:0000256" key="3">
    <source>
        <dbReference type="SAM" id="MobiDB-lite"/>
    </source>
</evidence>
<comment type="similarity">
    <text evidence="1">Belongs to the bacterial histone-like protein family.</text>
</comment>
<dbReference type="Proteomes" id="UP001517376">
    <property type="component" value="Unassembled WGS sequence"/>
</dbReference>
<dbReference type="SUPFAM" id="SSF47729">
    <property type="entry name" value="IHF-like DNA-binding proteins"/>
    <property type="match status" value="1"/>
</dbReference>
<keyword evidence="2" id="KW-0238">DNA-binding</keyword>
<evidence type="ECO:0000256" key="1">
    <source>
        <dbReference type="ARBA" id="ARBA00010529"/>
    </source>
</evidence>
<dbReference type="Gene3D" id="4.10.520.10">
    <property type="entry name" value="IHF-like DNA-binding proteins"/>
    <property type="match status" value="1"/>
</dbReference>
<sequence length="172" mass="17227">MATSSAKKPDIRKSSATAKPAGKAPAKAAPKAATKAVVTAPKMAAPQAAAAAPTAPETGADLVVAPVAPADKKAKIAAPQLKKKELIARVVTALDGKKKGNVKDIVEATLATLGEALQKGEALNLPPFGRARVSRQKGEGAASLTTLRLRGAGAKNAPKGGKQALAEDGEDD</sequence>
<feature type="compositionally biased region" description="Low complexity" evidence="3">
    <location>
        <begin position="16"/>
        <end position="33"/>
    </location>
</feature>
<dbReference type="InterPro" id="IPR010992">
    <property type="entry name" value="IHF-like_DNA-bd_dom_sf"/>
</dbReference>
<feature type="region of interest" description="Disordered" evidence="3">
    <location>
        <begin position="134"/>
        <end position="172"/>
    </location>
</feature>
<evidence type="ECO:0000256" key="2">
    <source>
        <dbReference type="ARBA" id="ARBA00023125"/>
    </source>
</evidence>
<organism evidence="4 5">
    <name type="scientific">Paragemmobacter ruber</name>
    <dbReference type="NCBI Taxonomy" id="1985673"/>
    <lineage>
        <taxon>Bacteria</taxon>
        <taxon>Pseudomonadati</taxon>
        <taxon>Pseudomonadota</taxon>
        <taxon>Alphaproteobacteria</taxon>
        <taxon>Rhodobacterales</taxon>
        <taxon>Paracoccaceae</taxon>
        <taxon>Paragemmobacter</taxon>
    </lineage>
</organism>
<evidence type="ECO:0008006" key="6">
    <source>
        <dbReference type="Google" id="ProtNLM"/>
    </source>
</evidence>
<evidence type="ECO:0000313" key="5">
    <source>
        <dbReference type="Proteomes" id="UP001517376"/>
    </source>
</evidence>
<comment type="caution">
    <text evidence="4">The sequence shown here is derived from an EMBL/GenBank/DDBJ whole genome shotgun (WGS) entry which is preliminary data.</text>
</comment>
<gene>
    <name evidence="4" type="ORF">GU920_12930</name>
</gene>
<dbReference type="EMBL" id="JAAATW010000003">
    <property type="protein sequence ID" value="NBE08444.1"/>
    <property type="molecule type" value="Genomic_DNA"/>
</dbReference>
<keyword evidence="5" id="KW-1185">Reference proteome</keyword>
<evidence type="ECO:0000313" key="4">
    <source>
        <dbReference type="EMBL" id="NBE08444.1"/>
    </source>
</evidence>
<dbReference type="Pfam" id="PF00216">
    <property type="entry name" value="Bac_DNA_binding"/>
    <property type="match status" value="1"/>
</dbReference>
<proteinExistence type="inferred from homology"/>